<dbReference type="GO" id="GO:0005886">
    <property type="term" value="C:plasma membrane"/>
    <property type="evidence" value="ECO:0007669"/>
    <property type="project" value="UniProtKB-SubCell"/>
</dbReference>
<feature type="transmembrane region" description="Helical" evidence="8">
    <location>
        <begin position="47"/>
        <end position="67"/>
    </location>
</feature>
<keyword evidence="3 8" id="KW-0812">Transmembrane</keyword>
<evidence type="ECO:0000313" key="9">
    <source>
        <dbReference type="EMBL" id="CAG5089503.1"/>
    </source>
</evidence>
<name>A0A8J2MQA8_COTCN</name>
<evidence type="ECO:0000313" key="10">
    <source>
        <dbReference type="Proteomes" id="UP000786811"/>
    </source>
</evidence>
<gene>
    <name evidence="9" type="ORF">HICCMSTLAB_LOCUS5262</name>
</gene>
<sequence length="391" mass="44840">MKNTRNNSAFYQAYKLLQRISCKTLGLAPWGVSSKQQDLLNVSYVGAYYNVLLIFLLIVLGVCELFSGSLSDDYPGKLMPLIMVEVLFITILCATVIPLLYMIRQKKLINIYNRFKFLDKLLKKCENHKLKYDYTNDVIFVVNLLATVWGIIIVDFWYVPAHRVFFENLPTIIGGGVMIQYAMLLNMIENKFKSINLIISKFNLPKSNNNYPQIFSVTQKVLTRESILYNIDNLKSAYMELYGMCHDAADFYGVPILITILCFAERVIYCVYLCVLTLLKVKGFHVSWLVMILRLIWIVFIFLVFTSSVTTIKKQNCKLAKTITRLTDKNTMDEKIMKKLLFFTSDLSHLEINLTACDILPLDRTLLGITTGTIAMYLVIAVQFGSSSITH</sequence>
<dbReference type="GO" id="GO:0043025">
    <property type="term" value="C:neuronal cell body"/>
    <property type="evidence" value="ECO:0007669"/>
    <property type="project" value="TreeGrafter"/>
</dbReference>
<reference evidence="9" key="1">
    <citation type="submission" date="2021-04" db="EMBL/GenBank/DDBJ databases">
        <authorList>
            <person name="Chebbi M.A.C M."/>
        </authorList>
    </citation>
    <scope>NUCLEOTIDE SEQUENCE</scope>
</reference>
<evidence type="ECO:0000256" key="3">
    <source>
        <dbReference type="ARBA" id="ARBA00022692"/>
    </source>
</evidence>
<dbReference type="GO" id="GO:0008049">
    <property type="term" value="P:male courtship behavior"/>
    <property type="evidence" value="ECO:0007669"/>
    <property type="project" value="TreeGrafter"/>
</dbReference>
<evidence type="ECO:0000256" key="7">
    <source>
        <dbReference type="ARBA" id="ARBA00023224"/>
    </source>
</evidence>
<comment type="subcellular location">
    <subcellularLocation>
        <location evidence="1 8">Cell membrane</location>
        <topology evidence="1 8">Multi-pass membrane protein</topology>
    </subcellularLocation>
</comment>
<dbReference type="GO" id="GO:0007635">
    <property type="term" value="P:chemosensory behavior"/>
    <property type="evidence" value="ECO:0007669"/>
    <property type="project" value="TreeGrafter"/>
</dbReference>
<keyword evidence="5 8" id="KW-0472">Membrane</keyword>
<keyword evidence="6 8" id="KW-0675">Receptor</keyword>
<dbReference type="GO" id="GO:0030424">
    <property type="term" value="C:axon"/>
    <property type="evidence" value="ECO:0007669"/>
    <property type="project" value="TreeGrafter"/>
</dbReference>
<accession>A0A8J2MQA8</accession>
<evidence type="ECO:0000256" key="4">
    <source>
        <dbReference type="ARBA" id="ARBA00022989"/>
    </source>
</evidence>
<feature type="transmembrane region" description="Helical" evidence="8">
    <location>
        <begin position="79"/>
        <end position="103"/>
    </location>
</feature>
<dbReference type="Pfam" id="PF08395">
    <property type="entry name" value="7tm_7"/>
    <property type="match status" value="1"/>
</dbReference>
<dbReference type="AlphaFoldDB" id="A0A8J2MQA8"/>
<dbReference type="GO" id="GO:0030425">
    <property type="term" value="C:dendrite"/>
    <property type="evidence" value="ECO:0007669"/>
    <property type="project" value="TreeGrafter"/>
</dbReference>
<dbReference type="EMBL" id="CAJNRD030001119">
    <property type="protein sequence ID" value="CAG5089503.1"/>
    <property type="molecule type" value="Genomic_DNA"/>
</dbReference>
<feature type="transmembrane region" description="Helical" evidence="8">
    <location>
        <begin position="171"/>
        <end position="188"/>
    </location>
</feature>
<feature type="transmembrane region" description="Helical" evidence="8">
    <location>
        <begin position="285"/>
        <end position="305"/>
    </location>
</feature>
<evidence type="ECO:0000256" key="1">
    <source>
        <dbReference type="ARBA" id="ARBA00004651"/>
    </source>
</evidence>
<dbReference type="Proteomes" id="UP000786811">
    <property type="component" value="Unassembled WGS sequence"/>
</dbReference>
<keyword evidence="4 8" id="KW-1133">Transmembrane helix</keyword>
<comment type="function">
    <text evidence="8">Gustatory receptor which mediates acceptance or avoidance behavior, depending on its substrates.</text>
</comment>
<dbReference type="PANTHER" id="PTHR21143:SF133">
    <property type="entry name" value="GUSTATORY AND PHEROMONE RECEPTOR 32A-RELATED"/>
    <property type="match status" value="1"/>
</dbReference>
<feature type="transmembrane region" description="Helical" evidence="8">
    <location>
        <begin position="251"/>
        <end position="279"/>
    </location>
</feature>
<proteinExistence type="inferred from homology"/>
<dbReference type="GO" id="GO:0050909">
    <property type="term" value="P:sensory perception of taste"/>
    <property type="evidence" value="ECO:0007669"/>
    <property type="project" value="InterPro"/>
</dbReference>
<feature type="transmembrane region" description="Helical" evidence="8">
    <location>
        <begin position="138"/>
        <end position="159"/>
    </location>
</feature>
<comment type="caution">
    <text evidence="8">Lacks conserved residue(s) required for the propagation of feature annotation.</text>
</comment>
<protein>
    <recommendedName>
        <fullName evidence="8">Gustatory receptor</fullName>
    </recommendedName>
</protein>
<keyword evidence="2 8" id="KW-1003">Cell membrane</keyword>
<comment type="caution">
    <text evidence="9">The sequence shown here is derived from an EMBL/GenBank/DDBJ whole genome shotgun (WGS) entry which is preliminary data.</text>
</comment>
<dbReference type="GO" id="GO:0007165">
    <property type="term" value="P:signal transduction"/>
    <property type="evidence" value="ECO:0007669"/>
    <property type="project" value="UniProtKB-KW"/>
</dbReference>
<dbReference type="OrthoDB" id="6366728at2759"/>
<evidence type="ECO:0000256" key="6">
    <source>
        <dbReference type="ARBA" id="ARBA00023170"/>
    </source>
</evidence>
<organism evidence="9 10">
    <name type="scientific">Cotesia congregata</name>
    <name type="common">Parasitoid wasp</name>
    <name type="synonym">Apanteles congregatus</name>
    <dbReference type="NCBI Taxonomy" id="51543"/>
    <lineage>
        <taxon>Eukaryota</taxon>
        <taxon>Metazoa</taxon>
        <taxon>Ecdysozoa</taxon>
        <taxon>Arthropoda</taxon>
        <taxon>Hexapoda</taxon>
        <taxon>Insecta</taxon>
        <taxon>Pterygota</taxon>
        <taxon>Neoptera</taxon>
        <taxon>Endopterygota</taxon>
        <taxon>Hymenoptera</taxon>
        <taxon>Apocrita</taxon>
        <taxon>Ichneumonoidea</taxon>
        <taxon>Braconidae</taxon>
        <taxon>Microgastrinae</taxon>
        <taxon>Cotesia</taxon>
    </lineage>
</organism>
<evidence type="ECO:0000256" key="8">
    <source>
        <dbReference type="RuleBase" id="RU363108"/>
    </source>
</evidence>
<evidence type="ECO:0000256" key="5">
    <source>
        <dbReference type="ARBA" id="ARBA00023136"/>
    </source>
</evidence>
<dbReference type="PANTHER" id="PTHR21143">
    <property type="entry name" value="INVERTEBRATE GUSTATORY RECEPTOR"/>
    <property type="match status" value="1"/>
</dbReference>
<evidence type="ECO:0000256" key="2">
    <source>
        <dbReference type="ARBA" id="ARBA00022475"/>
    </source>
</evidence>
<comment type="similarity">
    <text evidence="8">Belongs to the insect chemoreceptor superfamily. Gustatory receptor (GR) family.</text>
</comment>
<dbReference type="InterPro" id="IPR013604">
    <property type="entry name" value="7TM_chemorcpt"/>
</dbReference>
<keyword evidence="10" id="KW-1185">Reference proteome</keyword>
<keyword evidence="7 8" id="KW-0807">Transducer</keyword>